<protein>
    <recommendedName>
        <fullName evidence="2">DOMON domain-containing protein</fullName>
    </recommendedName>
</protein>
<dbReference type="EMBL" id="CP001160">
    <property type="protein sequence ID" value="ACI64851.1"/>
    <property type="molecule type" value="Genomic_DNA"/>
</dbReference>
<evidence type="ECO:0000256" key="1">
    <source>
        <dbReference type="SAM" id="MobiDB-lite"/>
    </source>
</evidence>
<evidence type="ECO:0000313" key="4">
    <source>
        <dbReference type="Proteomes" id="UP000001449"/>
    </source>
</evidence>
<reference evidence="3 4" key="1">
    <citation type="journal article" date="2004" name="Science">
        <title>The genome of the diatom Thalassiosira pseudonana: ecology, evolution, and metabolism.</title>
        <authorList>
            <person name="Armbrust E.V."/>
            <person name="Berges J.A."/>
            <person name="Bowler C."/>
            <person name="Green B.R."/>
            <person name="Martinez D."/>
            <person name="Putnam N.H."/>
            <person name="Zhou S."/>
            <person name="Allen A.E."/>
            <person name="Apt K.E."/>
            <person name="Bechner M."/>
            <person name="Brzezinski M.A."/>
            <person name="Chaal B.K."/>
            <person name="Chiovitti A."/>
            <person name="Davis A.K."/>
            <person name="Demarest M.S."/>
            <person name="Detter J.C."/>
            <person name="Glavina T."/>
            <person name="Goodstein D."/>
            <person name="Hadi M.Z."/>
            <person name="Hellsten U."/>
            <person name="Hildebrand M."/>
            <person name="Jenkins B.D."/>
            <person name="Jurka J."/>
            <person name="Kapitonov V.V."/>
            <person name="Kroger N."/>
            <person name="Lau W.W."/>
            <person name="Lane T.W."/>
            <person name="Larimer F.W."/>
            <person name="Lippmeier J.C."/>
            <person name="Lucas S."/>
            <person name="Medina M."/>
            <person name="Montsant A."/>
            <person name="Obornik M."/>
            <person name="Parker M.S."/>
            <person name="Palenik B."/>
            <person name="Pazour G.J."/>
            <person name="Richardson P.M."/>
            <person name="Rynearson T.A."/>
            <person name="Saito M.A."/>
            <person name="Schwartz D.C."/>
            <person name="Thamatrakoln K."/>
            <person name="Valentin K."/>
            <person name="Vardi A."/>
            <person name="Wilkerson F.P."/>
            <person name="Rokhsar D.S."/>
        </authorList>
    </citation>
    <scope>NUCLEOTIDE SEQUENCE [LARGE SCALE GENOMIC DNA]</scope>
    <source>
        <strain evidence="3 4">CCMP1335</strain>
    </source>
</reference>
<sequence length="566" mass="60727">MAEDFVKSLEHKNNTPATDEHTVSSRFNLSNRKMVLRGTVANDNVRKTKEKKAKDDKNGGGHFAPSRGGNDFFNYGHSSAGQSTKDIERMKPKSKGHGFAAVATPSIGSNGGHGRTKNKMISQPTSWEENDSKEPPRGEPLEDDRKNKEPLKKDKNEKIIEEIDIKSNEALHQWLPTPSPTYNSESPTVMVTSPPPTVIVTSPLPTVMETSSPTAVIDTSSPTVLVSSSPPTVFISDAPTVTDGDKATYLPTIILTVDPTAGTELPTVDVEKSAAITSTSATSTIKLTTTSSEEMLTSTVAVQEETSSMPFVSVTTSGFATRAPRGTTVSADEVVSTTNLPSMPTEEAAALETTQATTLSEFSTSASEPTVFVEKSEAVEATQATLLTEFSTSAAASTVSAGKDCTQELCEYNLSPDYLLQYQVNVPASTNVKKCKGCSVSMTLIYEGEAWVAFGFNSGDGKMIGTEAILGNPAMSDSEPGKYYLGGQYDEAIQPMEDEKQTLIDASVTFVDGRTIMKFTKIMKESNEIEVLTGDNTFVWAHGSNSFTTYHGENKSAFQLNLLAGK</sequence>
<feature type="domain" description="DOMON" evidence="2">
    <location>
        <begin position="416"/>
        <end position="543"/>
    </location>
</feature>
<dbReference type="CDD" id="cd09631">
    <property type="entry name" value="DOMON_DOH"/>
    <property type="match status" value="1"/>
</dbReference>
<accession>B5YMQ9</accession>
<dbReference type="GeneID" id="7449018"/>
<feature type="compositionally biased region" description="Basic and acidic residues" evidence="1">
    <location>
        <begin position="44"/>
        <end position="59"/>
    </location>
</feature>
<dbReference type="InterPro" id="IPR005018">
    <property type="entry name" value="DOMON_domain"/>
</dbReference>
<dbReference type="KEGG" id="tps:THAPS_23433"/>
<keyword evidence="4" id="KW-1185">Reference proteome</keyword>
<gene>
    <name evidence="3" type="ORF">THAPS_23433</name>
</gene>
<dbReference type="PROSITE" id="PS50836">
    <property type="entry name" value="DOMON"/>
    <property type="match status" value="1"/>
</dbReference>
<dbReference type="InterPro" id="IPR045266">
    <property type="entry name" value="DOH_DOMON"/>
</dbReference>
<dbReference type="PaxDb" id="35128-Thaps23433"/>
<feature type="region of interest" description="Disordered" evidence="1">
    <location>
        <begin position="1"/>
        <end position="155"/>
    </location>
</feature>
<dbReference type="SMART" id="SM00664">
    <property type="entry name" value="DoH"/>
    <property type="match status" value="1"/>
</dbReference>
<reference evidence="3 4" key="2">
    <citation type="journal article" date="2008" name="Nature">
        <title>The Phaeodactylum genome reveals the evolutionary history of diatom genomes.</title>
        <authorList>
            <person name="Bowler C."/>
            <person name="Allen A.E."/>
            <person name="Badger J.H."/>
            <person name="Grimwood J."/>
            <person name="Jabbari K."/>
            <person name="Kuo A."/>
            <person name="Maheswari U."/>
            <person name="Martens C."/>
            <person name="Maumus F."/>
            <person name="Otillar R.P."/>
            <person name="Rayko E."/>
            <person name="Salamov A."/>
            <person name="Vandepoele K."/>
            <person name="Beszteri B."/>
            <person name="Gruber A."/>
            <person name="Heijde M."/>
            <person name="Katinka M."/>
            <person name="Mock T."/>
            <person name="Valentin K."/>
            <person name="Verret F."/>
            <person name="Berges J.A."/>
            <person name="Brownlee C."/>
            <person name="Cadoret J.P."/>
            <person name="Chiovitti A."/>
            <person name="Choi C.J."/>
            <person name="Coesel S."/>
            <person name="De Martino A."/>
            <person name="Detter J.C."/>
            <person name="Durkin C."/>
            <person name="Falciatore A."/>
            <person name="Fournet J."/>
            <person name="Haruta M."/>
            <person name="Huysman M.J."/>
            <person name="Jenkins B.D."/>
            <person name="Jiroutova K."/>
            <person name="Jorgensen R.E."/>
            <person name="Joubert Y."/>
            <person name="Kaplan A."/>
            <person name="Kroger N."/>
            <person name="Kroth P.G."/>
            <person name="La Roche J."/>
            <person name="Lindquist E."/>
            <person name="Lommer M."/>
            <person name="Martin-Jezequel V."/>
            <person name="Lopez P.J."/>
            <person name="Lucas S."/>
            <person name="Mangogna M."/>
            <person name="McGinnis K."/>
            <person name="Medlin L.K."/>
            <person name="Montsant A."/>
            <person name="Oudot-Le Secq M.P."/>
            <person name="Napoli C."/>
            <person name="Obornik M."/>
            <person name="Parker M.S."/>
            <person name="Petit J.L."/>
            <person name="Porcel B.M."/>
            <person name="Poulsen N."/>
            <person name="Robison M."/>
            <person name="Rychlewski L."/>
            <person name="Rynearson T.A."/>
            <person name="Schmutz J."/>
            <person name="Shapiro H."/>
            <person name="Siaut M."/>
            <person name="Stanley M."/>
            <person name="Sussman M.R."/>
            <person name="Taylor A.R."/>
            <person name="Vardi A."/>
            <person name="von Dassow P."/>
            <person name="Vyverman W."/>
            <person name="Willis A."/>
            <person name="Wyrwicz L.S."/>
            <person name="Rokhsar D.S."/>
            <person name="Weissenbach J."/>
            <person name="Armbrust E.V."/>
            <person name="Green B.R."/>
            <person name="Van de Peer Y."/>
            <person name="Grigoriev I.V."/>
        </authorList>
    </citation>
    <scope>NUCLEOTIDE SEQUENCE [LARGE SCALE GENOMIC DNA]</scope>
    <source>
        <strain evidence="3 4">CCMP1335</strain>
    </source>
</reference>
<dbReference type="RefSeq" id="XP_002296134.1">
    <property type="nucleotide sequence ID" value="XM_002296098.1"/>
</dbReference>
<name>B5YMQ9_THAPS</name>
<proteinExistence type="predicted"/>
<evidence type="ECO:0000313" key="3">
    <source>
        <dbReference type="EMBL" id="ACI64851.1"/>
    </source>
</evidence>
<dbReference type="HOGENOM" id="CLU_481950_0_0_1"/>
<dbReference type="InParanoid" id="B5YMQ9"/>
<evidence type="ECO:0000259" key="2">
    <source>
        <dbReference type="PROSITE" id="PS50836"/>
    </source>
</evidence>
<feature type="compositionally biased region" description="Basic and acidic residues" evidence="1">
    <location>
        <begin position="130"/>
        <end position="155"/>
    </location>
</feature>
<dbReference type="Proteomes" id="UP000001449">
    <property type="component" value="Chromosome 7"/>
</dbReference>
<feature type="compositionally biased region" description="Basic and acidic residues" evidence="1">
    <location>
        <begin position="1"/>
        <end position="23"/>
    </location>
</feature>
<organism evidence="3 4">
    <name type="scientific">Thalassiosira pseudonana</name>
    <name type="common">Marine diatom</name>
    <name type="synonym">Cyclotella nana</name>
    <dbReference type="NCBI Taxonomy" id="35128"/>
    <lineage>
        <taxon>Eukaryota</taxon>
        <taxon>Sar</taxon>
        <taxon>Stramenopiles</taxon>
        <taxon>Ochrophyta</taxon>
        <taxon>Bacillariophyta</taxon>
        <taxon>Coscinodiscophyceae</taxon>
        <taxon>Thalassiosirophycidae</taxon>
        <taxon>Thalassiosirales</taxon>
        <taxon>Thalassiosiraceae</taxon>
        <taxon>Thalassiosira</taxon>
    </lineage>
</organism>
<dbReference type="AlphaFoldDB" id="B5YMQ9"/>